<comment type="caution">
    <text evidence="2">The sequence shown here is derived from an EMBL/GenBank/DDBJ whole genome shotgun (WGS) entry which is preliminary data.</text>
</comment>
<dbReference type="RefSeq" id="WP_154544349.1">
    <property type="nucleotide sequence ID" value="NZ_VUMY01000007.1"/>
</dbReference>
<feature type="domain" description="Winged helix DNA-binding" evidence="1">
    <location>
        <begin position="36"/>
        <end position="114"/>
    </location>
</feature>
<gene>
    <name evidence="2" type="ORF">FYJ63_04760</name>
</gene>
<accession>A0A7K0K3C9</accession>
<evidence type="ECO:0000313" key="2">
    <source>
        <dbReference type="EMBL" id="MST49545.1"/>
    </source>
</evidence>
<evidence type="ECO:0000259" key="1">
    <source>
        <dbReference type="Pfam" id="PF13601"/>
    </source>
</evidence>
<dbReference type="PANTHER" id="PTHR37318:SF1">
    <property type="entry name" value="BSL7504 PROTEIN"/>
    <property type="match status" value="1"/>
</dbReference>
<dbReference type="SUPFAM" id="SSF46785">
    <property type="entry name" value="Winged helix' DNA-binding domain"/>
    <property type="match status" value="1"/>
</dbReference>
<dbReference type="InterPro" id="IPR036388">
    <property type="entry name" value="WH-like_DNA-bd_sf"/>
</dbReference>
<sequence>MAIAEKEIPDRGKPAADARAQSVKPAFDELIHSPNRLRICAALAAVAEIEFADLEAAIGITTQLMSKQLKLLSDACYVTLEKRPEKVGRPRTWAALTDAGRRAYLGHIKALREITRV</sequence>
<name>A0A7K0K3C9_9ACTO</name>
<dbReference type="Proteomes" id="UP000442535">
    <property type="component" value="Unassembled WGS sequence"/>
</dbReference>
<organism evidence="2 3">
    <name type="scientific">Mobiluncus porci</name>
    <dbReference type="NCBI Taxonomy" id="2652278"/>
    <lineage>
        <taxon>Bacteria</taxon>
        <taxon>Bacillati</taxon>
        <taxon>Actinomycetota</taxon>
        <taxon>Actinomycetes</taxon>
        <taxon>Actinomycetales</taxon>
        <taxon>Actinomycetaceae</taxon>
        <taxon>Mobiluncus</taxon>
    </lineage>
</organism>
<evidence type="ECO:0000313" key="3">
    <source>
        <dbReference type="Proteomes" id="UP000442535"/>
    </source>
</evidence>
<protein>
    <submittedName>
        <fullName evidence="2">MarR family transcriptional regulator</fullName>
    </submittedName>
</protein>
<dbReference type="Pfam" id="PF13601">
    <property type="entry name" value="HTH_34"/>
    <property type="match status" value="1"/>
</dbReference>
<dbReference type="InterPro" id="IPR027395">
    <property type="entry name" value="WH_DNA-bd_dom"/>
</dbReference>
<keyword evidence="3" id="KW-1185">Reference proteome</keyword>
<dbReference type="Gene3D" id="1.10.10.10">
    <property type="entry name" value="Winged helix-like DNA-binding domain superfamily/Winged helix DNA-binding domain"/>
    <property type="match status" value="1"/>
</dbReference>
<dbReference type="InterPro" id="IPR036390">
    <property type="entry name" value="WH_DNA-bd_sf"/>
</dbReference>
<dbReference type="PANTHER" id="PTHR37318">
    <property type="entry name" value="BSL7504 PROTEIN"/>
    <property type="match status" value="1"/>
</dbReference>
<proteinExistence type="predicted"/>
<dbReference type="AlphaFoldDB" id="A0A7K0K3C9"/>
<dbReference type="EMBL" id="VUMY01000007">
    <property type="protein sequence ID" value="MST49545.1"/>
    <property type="molecule type" value="Genomic_DNA"/>
</dbReference>
<reference evidence="2 3" key="1">
    <citation type="submission" date="2019-08" db="EMBL/GenBank/DDBJ databases">
        <title>In-depth cultivation of the pig gut microbiome towards novel bacterial diversity and tailored functional studies.</title>
        <authorList>
            <person name="Wylensek D."/>
            <person name="Hitch T.C.A."/>
            <person name="Clavel T."/>
        </authorList>
    </citation>
    <scope>NUCLEOTIDE SEQUENCE [LARGE SCALE GENOMIC DNA]</scope>
    <source>
        <strain evidence="2 3">RF-GAM-744-WT-7</strain>
    </source>
</reference>